<evidence type="ECO:0000256" key="5">
    <source>
        <dbReference type="ARBA" id="ARBA00022898"/>
    </source>
</evidence>
<evidence type="ECO:0000256" key="1">
    <source>
        <dbReference type="ARBA" id="ARBA00001933"/>
    </source>
</evidence>
<dbReference type="EC" id="2.6.1.17" evidence="7"/>
<dbReference type="GO" id="GO:0016212">
    <property type="term" value="F:kynurenine-oxoglutarate transaminase activity"/>
    <property type="evidence" value="ECO:0007669"/>
    <property type="project" value="TreeGrafter"/>
</dbReference>
<dbReference type="Proteomes" id="UP000271587">
    <property type="component" value="Chromosome"/>
</dbReference>
<dbReference type="NCBIfam" id="NF005855">
    <property type="entry name" value="PRK07777.1"/>
    <property type="match status" value="1"/>
</dbReference>
<dbReference type="GO" id="GO:0009016">
    <property type="term" value="F:succinyldiaminopimelate transaminase activity"/>
    <property type="evidence" value="ECO:0007669"/>
    <property type="project" value="UniProtKB-EC"/>
</dbReference>
<dbReference type="RefSeq" id="WP_123933434.1">
    <property type="nucleotide sequence ID" value="NZ_CP033897.1"/>
</dbReference>
<dbReference type="GO" id="GO:0030170">
    <property type="term" value="F:pyridoxal phosphate binding"/>
    <property type="evidence" value="ECO:0007669"/>
    <property type="project" value="InterPro"/>
</dbReference>
<dbReference type="InterPro" id="IPR051326">
    <property type="entry name" value="Kynurenine-oxoglutarate_AT"/>
</dbReference>
<evidence type="ECO:0000256" key="3">
    <source>
        <dbReference type="ARBA" id="ARBA00022576"/>
    </source>
</evidence>
<dbReference type="OrthoDB" id="9763453at2"/>
<dbReference type="FunFam" id="3.40.640.10:FF:000024">
    <property type="entry name" value="Kynurenine--oxoglutarate transaminase 3"/>
    <property type="match status" value="1"/>
</dbReference>
<dbReference type="AlphaFoldDB" id="A0A3G6IYV4"/>
<name>A0A3G6IYV4_9CORY</name>
<evidence type="ECO:0000313" key="7">
    <source>
        <dbReference type="EMBL" id="AZA10959.1"/>
    </source>
</evidence>
<dbReference type="SUPFAM" id="SSF53383">
    <property type="entry name" value="PLP-dependent transferases"/>
    <property type="match status" value="1"/>
</dbReference>
<dbReference type="PANTHER" id="PTHR43807">
    <property type="entry name" value="FI04487P"/>
    <property type="match status" value="1"/>
</dbReference>
<reference evidence="7 8" key="1">
    <citation type="submission" date="2018-11" db="EMBL/GenBank/DDBJ databases">
        <authorList>
            <person name="Kleinhagauer T."/>
            <person name="Glaeser S.P."/>
            <person name="Spergser J."/>
            <person name="Ruckert C."/>
            <person name="Kaempfer P."/>
            <person name="Busse H.-J."/>
        </authorList>
    </citation>
    <scope>NUCLEOTIDE SEQUENCE [LARGE SCALE GENOMIC DNA]</scope>
    <source>
        <strain evidence="7 8">W8</strain>
    </source>
</reference>
<evidence type="ECO:0000313" key="8">
    <source>
        <dbReference type="Proteomes" id="UP000271587"/>
    </source>
</evidence>
<keyword evidence="3 7" id="KW-0032">Aminotransferase</keyword>
<proteinExistence type="inferred from homology"/>
<dbReference type="InterPro" id="IPR015421">
    <property type="entry name" value="PyrdxlP-dep_Trfase_major"/>
</dbReference>
<keyword evidence="4 7" id="KW-0808">Transferase</keyword>
<evidence type="ECO:0000256" key="2">
    <source>
        <dbReference type="ARBA" id="ARBA00007441"/>
    </source>
</evidence>
<gene>
    <name evidence="7" type="primary">dapC</name>
    <name evidence="7" type="ORF">CGERO_03195</name>
</gene>
<dbReference type="EMBL" id="CP033897">
    <property type="protein sequence ID" value="AZA10959.1"/>
    <property type="molecule type" value="Genomic_DNA"/>
</dbReference>
<dbReference type="Gene3D" id="3.40.640.10">
    <property type="entry name" value="Type I PLP-dependent aspartate aminotransferase-like (Major domain)"/>
    <property type="match status" value="1"/>
</dbReference>
<dbReference type="Pfam" id="PF00155">
    <property type="entry name" value="Aminotran_1_2"/>
    <property type="match status" value="1"/>
</dbReference>
<organism evidence="7 8">
    <name type="scientific">Corynebacterium gerontici</name>
    <dbReference type="NCBI Taxonomy" id="2079234"/>
    <lineage>
        <taxon>Bacteria</taxon>
        <taxon>Bacillati</taxon>
        <taxon>Actinomycetota</taxon>
        <taxon>Actinomycetes</taxon>
        <taxon>Mycobacteriales</taxon>
        <taxon>Corynebacteriaceae</taxon>
        <taxon>Corynebacterium</taxon>
    </lineage>
</organism>
<dbReference type="KEGG" id="cgk:CGERO_03195"/>
<dbReference type="InterPro" id="IPR015424">
    <property type="entry name" value="PyrdxlP-dep_Trfase"/>
</dbReference>
<dbReference type="InterPro" id="IPR004839">
    <property type="entry name" value="Aminotransferase_I/II_large"/>
</dbReference>
<evidence type="ECO:0000256" key="4">
    <source>
        <dbReference type="ARBA" id="ARBA00022679"/>
    </source>
</evidence>
<dbReference type="PANTHER" id="PTHR43807:SF20">
    <property type="entry name" value="FI04487P"/>
    <property type="match status" value="1"/>
</dbReference>
<comment type="similarity">
    <text evidence="2">Belongs to the class-I pyridoxal-phosphate-dependent aminotransferase family.</text>
</comment>
<dbReference type="GO" id="GO:0005737">
    <property type="term" value="C:cytoplasm"/>
    <property type="evidence" value="ECO:0007669"/>
    <property type="project" value="TreeGrafter"/>
</dbReference>
<protein>
    <submittedName>
        <fullName evidence="7">Putative N-succinyldiaminopimelate aminotransferase DapC</fullName>
        <ecNumber evidence="7">2.6.1.17</ecNumber>
    </submittedName>
</protein>
<dbReference type="Gene3D" id="3.90.1150.10">
    <property type="entry name" value="Aspartate Aminotransferase, domain 1"/>
    <property type="match status" value="1"/>
</dbReference>
<keyword evidence="8" id="KW-1185">Reference proteome</keyword>
<evidence type="ECO:0000259" key="6">
    <source>
        <dbReference type="Pfam" id="PF00155"/>
    </source>
</evidence>
<keyword evidence="5" id="KW-0663">Pyridoxal phosphate</keyword>
<dbReference type="InterPro" id="IPR015422">
    <property type="entry name" value="PyrdxlP-dep_Trfase_small"/>
</dbReference>
<dbReference type="CDD" id="cd00609">
    <property type="entry name" value="AAT_like"/>
    <property type="match status" value="1"/>
</dbReference>
<feature type="domain" description="Aminotransferase class I/classII large" evidence="6">
    <location>
        <begin position="25"/>
        <end position="377"/>
    </location>
</feature>
<accession>A0A3G6IYV4</accession>
<comment type="cofactor">
    <cofactor evidence="1">
        <name>pyridoxal 5'-phosphate</name>
        <dbReference type="ChEBI" id="CHEBI:597326"/>
    </cofactor>
</comment>
<sequence length="378" mass="41239">MVQRLEEFQQTIFATMSAKAAQCDAVNLGQGFPDEDGPASMLQIAQREIAEGNNQYAPGPGMPVLRQAIASHQRRYDLDVAESEVLVTVGATEAITATIMGLVEPGQEVILIEPYYDAYAAAVALAGATRVAVSLQAKGDTWELDPAAIEAAITPKTAMIVINNPHNPTGSVFSSETMCEISRIACVHDLLVLSDEVYEHLLFDATRHRPTCTYPGMAQRTVTVSSAAKTFNATGWKTGWAIAPPPLLEAIAQAKQFLTFVGATPFQPAVAHALNHEQSWADDLSRSLEKKRDKLSAALRKAGFRVHYSPGTYYLVADFAALSNTTGMDFCMELVKDRGVAAIPLEVFCDHPEPWRSKIRFAFCKQDHVIDEAIRRLS</sequence>